<feature type="transmembrane region" description="Helical" evidence="1">
    <location>
        <begin position="58"/>
        <end position="78"/>
    </location>
</feature>
<feature type="transmembrane region" description="Helical" evidence="1">
    <location>
        <begin position="30"/>
        <end position="51"/>
    </location>
</feature>
<dbReference type="Proteomes" id="UP000239002">
    <property type="component" value="Unassembled WGS sequence"/>
</dbReference>
<sequence>MSLMIDLLNALLIILMFWVVLQDFKSRTLNLYVAISIFLISSIIALNTYAINWILEVIFYNFLLLVLFYGLLILFYLYRGVSLFDFFEGKLGVGDIVFTISIISCFTFKNLLYFLLLSFLFSLLIHKGLSFFKSIKSPTIPLAGNMALFLIIVKFSKTFGFNEPINSLI</sequence>
<keyword evidence="1" id="KW-0472">Membrane</keyword>
<dbReference type="EMBL" id="PTJE01000008">
    <property type="protein sequence ID" value="PPK93075.1"/>
    <property type="molecule type" value="Genomic_DNA"/>
</dbReference>
<proteinExistence type="predicted"/>
<name>A0A2S6IFS9_9FLAO</name>
<feature type="transmembrane region" description="Helical" evidence="1">
    <location>
        <begin position="98"/>
        <end position="125"/>
    </location>
</feature>
<feature type="transmembrane region" description="Helical" evidence="1">
    <location>
        <begin position="137"/>
        <end position="156"/>
    </location>
</feature>
<evidence type="ECO:0000313" key="2">
    <source>
        <dbReference type="EMBL" id="PPK93075.1"/>
    </source>
</evidence>
<accession>A0A2S6IFS9</accession>
<keyword evidence="1" id="KW-1133">Transmembrane helix</keyword>
<evidence type="ECO:0000313" key="3">
    <source>
        <dbReference type="Proteomes" id="UP000239002"/>
    </source>
</evidence>
<feature type="transmembrane region" description="Helical" evidence="1">
    <location>
        <begin position="7"/>
        <end position="24"/>
    </location>
</feature>
<evidence type="ECO:0000256" key="1">
    <source>
        <dbReference type="SAM" id="Phobius"/>
    </source>
</evidence>
<reference evidence="2 3" key="1">
    <citation type="submission" date="2018-02" db="EMBL/GenBank/DDBJ databases">
        <title>Genomic Encyclopedia of Archaeal and Bacterial Type Strains, Phase II (KMG-II): from individual species to whole genera.</title>
        <authorList>
            <person name="Goeker M."/>
        </authorList>
    </citation>
    <scope>NUCLEOTIDE SEQUENCE [LARGE SCALE GENOMIC DNA]</scope>
    <source>
        <strain evidence="2 3">DSM 16809</strain>
    </source>
</reference>
<comment type="caution">
    <text evidence="2">The sequence shown here is derived from an EMBL/GenBank/DDBJ whole genome shotgun (WGS) entry which is preliminary data.</text>
</comment>
<organism evidence="2 3">
    <name type="scientific">Nonlabens xylanidelens</name>
    <dbReference type="NCBI Taxonomy" id="191564"/>
    <lineage>
        <taxon>Bacteria</taxon>
        <taxon>Pseudomonadati</taxon>
        <taxon>Bacteroidota</taxon>
        <taxon>Flavobacteriia</taxon>
        <taxon>Flavobacteriales</taxon>
        <taxon>Flavobacteriaceae</taxon>
        <taxon>Nonlabens</taxon>
    </lineage>
</organism>
<protein>
    <submittedName>
        <fullName evidence="2">Type IV leader peptidase family protein</fullName>
    </submittedName>
</protein>
<keyword evidence="3" id="KW-1185">Reference proteome</keyword>
<gene>
    <name evidence="2" type="ORF">LY01_02780</name>
</gene>
<dbReference type="AlphaFoldDB" id="A0A2S6IFS9"/>
<keyword evidence="1" id="KW-0812">Transmembrane</keyword>